<protein>
    <submittedName>
        <fullName evidence="1">Uncharacterized protein</fullName>
    </submittedName>
</protein>
<reference evidence="1 2" key="2">
    <citation type="journal article" date="2017" name="Front. Plant Sci.">
        <title>Gene Classification and Mining of Molecular Markers Useful in Red Clover (Trifolium pratense) Breeding.</title>
        <authorList>
            <person name="Istvanek J."/>
            <person name="Dluhosova J."/>
            <person name="Dluhos P."/>
            <person name="Patkova L."/>
            <person name="Nedelnik J."/>
            <person name="Repkova J."/>
        </authorList>
    </citation>
    <scope>NUCLEOTIDE SEQUENCE [LARGE SCALE GENOMIC DNA]</scope>
    <source>
        <strain evidence="2">cv. Tatra</strain>
        <tissue evidence="1">Young leaves</tissue>
    </source>
</reference>
<proteinExistence type="predicted"/>
<dbReference type="Proteomes" id="UP000236291">
    <property type="component" value="Unassembled WGS sequence"/>
</dbReference>
<gene>
    <name evidence="1" type="ORF">L195_g017821</name>
</gene>
<dbReference type="AlphaFoldDB" id="A0A2K3MUY1"/>
<name>A0A2K3MUY1_TRIPR</name>
<evidence type="ECO:0000313" key="2">
    <source>
        <dbReference type="Proteomes" id="UP000236291"/>
    </source>
</evidence>
<accession>A0A2K3MUY1</accession>
<dbReference type="EMBL" id="ASHM01012682">
    <property type="protein sequence ID" value="PNX94643.1"/>
    <property type="molecule type" value="Genomic_DNA"/>
</dbReference>
<reference evidence="1 2" key="1">
    <citation type="journal article" date="2014" name="Am. J. Bot.">
        <title>Genome assembly and annotation for red clover (Trifolium pratense; Fabaceae).</title>
        <authorList>
            <person name="Istvanek J."/>
            <person name="Jaros M."/>
            <person name="Krenek A."/>
            <person name="Repkova J."/>
        </authorList>
    </citation>
    <scope>NUCLEOTIDE SEQUENCE [LARGE SCALE GENOMIC DNA]</scope>
    <source>
        <strain evidence="2">cv. Tatra</strain>
        <tissue evidence="1">Young leaves</tissue>
    </source>
</reference>
<comment type="caution">
    <text evidence="1">The sequence shown here is derived from an EMBL/GenBank/DDBJ whole genome shotgun (WGS) entry which is preliminary data.</text>
</comment>
<evidence type="ECO:0000313" key="1">
    <source>
        <dbReference type="EMBL" id="PNX94643.1"/>
    </source>
</evidence>
<sequence length="57" mass="6733">MNKRLLSIQKTLKQEAIRGKDASEASDHQRQEAIRSLSAHIELISNFHVRSFRERWD</sequence>
<organism evidence="1 2">
    <name type="scientific">Trifolium pratense</name>
    <name type="common">Red clover</name>
    <dbReference type="NCBI Taxonomy" id="57577"/>
    <lineage>
        <taxon>Eukaryota</taxon>
        <taxon>Viridiplantae</taxon>
        <taxon>Streptophyta</taxon>
        <taxon>Embryophyta</taxon>
        <taxon>Tracheophyta</taxon>
        <taxon>Spermatophyta</taxon>
        <taxon>Magnoliopsida</taxon>
        <taxon>eudicotyledons</taxon>
        <taxon>Gunneridae</taxon>
        <taxon>Pentapetalae</taxon>
        <taxon>rosids</taxon>
        <taxon>fabids</taxon>
        <taxon>Fabales</taxon>
        <taxon>Fabaceae</taxon>
        <taxon>Papilionoideae</taxon>
        <taxon>50 kb inversion clade</taxon>
        <taxon>NPAAA clade</taxon>
        <taxon>Hologalegina</taxon>
        <taxon>IRL clade</taxon>
        <taxon>Trifolieae</taxon>
        <taxon>Trifolium</taxon>
    </lineage>
</organism>